<reference evidence="1 2" key="1">
    <citation type="submission" date="2019-03" db="EMBL/GenBank/DDBJ databases">
        <title>Genomic Encyclopedia of Type Strains, Phase IV (KMG-IV): sequencing the most valuable type-strain genomes for metagenomic binning, comparative biology and taxonomic classification.</title>
        <authorList>
            <person name="Goeker M."/>
        </authorList>
    </citation>
    <scope>NUCLEOTIDE SEQUENCE [LARGE SCALE GENOMIC DNA]</scope>
    <source>
        <strain evidence="1 2">DSM 45775</strain>
    </source>
</reference>
<comment type="caution">
    <text evidence="1">The sequence shown here is derived from an EMBL/GenBank/DDBJ whole genome shotgun (WGS) entry which is preliminary data.</text>
</comment>
<evidence type="ECO:0000313" key="2">
    <source>
        <dbReference type="Proteomes" id="UP000295705"/>
    </source>
</evidence>
<keyword evidence="2" id="KW-1185">Reference proteome</keyword>
<sequence>MADLALDTRALEEARTAVAGESARMPGLADLLGPTPAPEFGGLAASAALVDAMTALRNALVTDLDAAGARLGEADRALDATMRVMQETDRSAADSLTTGGN</sequence>
<proteinExistence type="predicted"/>
<gene>
    <name evidence="1" type="ORF">EV188_10749</name>
</gene>
<accession>A0A4R6V241</accession>
<dbReference type="EMBL" id="SNYO01000007">
    <property type="protein sequence ID" value="TDQ52673.1"/>
    <property type="molecule type" value="Genomic_DNA"/>
</dbReference>
<evidence type="ECO:0008006" key="3">
    <source>
        <dbReference type="Google" id="ProtNLM"/>
    </source>
</evidence>
<name>A0A4R6V241_9PSEU</name>
<evidence type="ECO:0000313" key="1">
    <source>
        <dbReference type="EMBL" id="TDQ52673.1"/>
    </source>
</evidence>
<organism evidence="1 2">
    <name type="scientific">Actinomycetospora succinea</name>
    <dbReference type="NCBI Taxonomy" id="663603"/>
    <lineage>
        <taxon>Bacteria</taxon>
        <taxon>Bacillati</taxon>
        <taxon>Actinomycetota</taxon>
        <taxon>Actinomycetes</taxon>
        <taxon>Pseudonocardiales</taxon>
        <taxon>Pseudonocardiaceae</taxon>
        <taxon>Actinomycetospora</taxon>
    </lineage>
</organism>
<protein>
    <recommendedName>
        <fullName evidence="3">Excreted virulence factor EspC (Type VII ESX diderm)</fullName>
    </recommendedName>
</protein>
<dbReference type="OrthoDB" id="3699970at2"/>
<dbReference type="AlphaFoldDB" id="A0A4R6V241"/>
<dbReference type="RefSeq" id="WP_133828429.1">
    <property type="nucleotide sequence ID" value="NZ_BAABHR010000044.1"/>
</dbReference>
<dbReference type="Proteomes" id="UP000295705">
    <property type="component" value="Unassembled WGS sequence"/>
</dbReference>